<protein>
    <submittedName>
        <fullName evidence="2">Uncharacterized protein</fullName>
    </submittedName>
</protein>
<evidence type="ECO:0000313" key="2">
    <source>
        <dbReference type="EMBL" id="KAA0711399.1"/>
    </source>
</evidence>
<reference evidence="2 3" key="1">
    <citation type="journal article" date="2019" name="Mol. Ecol. Resour.">
        <title>Chromosome-level genome assembly of Triplophysa tibetana, a fish adapted to the harsh high-altitude environment of the Tibetan Plateau.</title>
        <authorList>
            <person name="Yang X."/>
            <person name="Liu H."/>
            <person name="Ma Z."/>
            <person name="Zou Y."/>
            <person name="Zou M."/>
            <person name="Mao Y."/>
            <person name="Li X."/>
            <person name="Wang H."/>
            <person name="Chen T."/>
            <person name="Wang W."/>
            <person name="Yang R."/>
        </authorList>
    </citation>
    <scope>NUCLEOTIDE SEQUENCE [LARGE SCALE GENOMIC DNA]</scope>
    <source>
        <strain evidence="2">TTIB1903HZAU</strain>
        <tissue evidence="2">Muscle</tissue>
    </source>
</reference>
<dbReference type="Proteomes" id="UP000324632">
    <property type="component" value="Chromosome 15"/>
</dbReference>
<name>A0A5A9NR15_9TELE</name>
<evidence type="ECO:0000256" key="1">
    <source>
        <dbReference type="SAM" id="MobiDB-lite"/>
    </source>
</evidence>
<accession>A0A5A9NR15</accession>
<dbReference type="AlphaFoldDB" id="A0A5A9NR15"/>
<keyword evidence="3" id="KW-1185">Reference proteome</keyword>
<comment type="caution">
    <text evidence="2">The sequence shown here is derived from an EMBL/GenBank/DDBJ whole genome shotgun (WGS) entry which is preliminary data.</text>
</comment>
<proteinExistence type="predicted"/>
<dbReference type="EMBL" id="SOYY01000015">
    <property type="protein sequence ID" value="KAA0711399.1"/>
    <property type="molecule type" value="Genomic_DNA"/>
</dbReference>
<gene>
    <name evidence="2" type="ORF">E1301_Tti006310</name>
</gene>
<feature type="region of interest" description="Disordered" evidence="1">
    <location>
        <begin position="190"/>
        <end position="216"/>
    </location>
</feature>
<evidence type="ECO:0000313" key="3">
    <source>
        <dbReference type="Proteomes" id="UP000324632"/>
    </source>
</evidence>
<organism evidence="2 3">
    <name type="scientific">Triplophysa tibetana</name>
    <dbReference type="NCBI Taxonomy" id="1572043"/>
    <lineage>
        <taxon>Eukaryota</taxon>
        <taxon>Metazoa</taxon>
        <taxon>Chordata</taxon>
        <taxon>Craniata</taxon>
        <taxon>Vertebrata</taxon>
        <taxon>Euteleostomi</taxon>
        <taxon>Actinopterygii</taxon>
        <taxon>Neopterygii</taxon>
        <taxon>Teleostei</taxon>
        <taxon>Ostariophysi</taxon>
        <taxon>Cypriniformes</taxon>
        <taxon>Nemacheilidae</taxon>
        <taxon>Triplophysa</taxon>
    </lineage>
</organism>
<sequence>MSPSPLPGSIVLPPSLCSSSLNYSPITSSKPASPQRLRPQGPVLLSVICSAVTITFHPFQSPPRSQYCTTRPPPQGPVLQPSLCRSRTSLLHLNRIPACFPHLFREVLCFLPYSAVTITFLSPPRSQYRRSDRPRRGPCFFPCSAAQSQSLSIPYNHLFEASIAAATAPAGARASFRVMQRSHNYFPSLTITSSKPVSPQRPPPQGPSQVKSAKFSALSPAGYKTVYQTGLPMTSRVQTGGDEDKY</sequence>